<feature type="region of interest" description="Disordered" evidence="5">
    <location>
        <begin position="1057"/>
        <end position="1099"/>
    </location>
</feature>
<name>A0ABD2Z5G2_9GENT</name>
<dbReference type="PANTHER" id="PTHR13233:SF0">
    <property type="entry name" value="MICROSPHERULE PROTEIN 1"/>
    <property type="match status" value="1"/>
</dbReference>
<dbReference type="PROSITE" id="PS50006">
    <property type="entry name" value="FHA_DOMAIN"/>
    <property type="match status" value="1"/>
</dbReference>
<dbReference type="PANTHER" id="PTHR13233">
    <property type="entry name" value="MICROSPHERULE PROTEIN 1"/>
    <property type="match status" value="1"/>
</dbReference>
<dbReference type="EMBL" id="JBJUIK010000011">
    <property type="protein sequence ID" value="KAL3514722.1"/>
    <property type="molecule type" value="Genomic_DNA"/>
</dbReference>
<keyword evidence="2 4" id="KW-0863">Zinc-finger</keyword>
<evidence type="ECO:0000256" key="4">
    <source>
        <dbReference type="PROSITE-ProRule" id="PRU00024"/>
    </source>
</evidence>
<evidence type="ECO:0000259" key="6">
    <source>
        <dbReference type="PROSITE" id="PS50006"/>
    </source>
</evidence>
<dbReference type="Gene3D" id="2.60.200.20">
    <property type="match status" value="1"/>
</dbReference>
<accession>A0ABD2Z5G2</accession>
<keyword evidence="9" id="KW-1185">Reference proteome</keyword>
<reference evidence="8 9" key="1">
    <citation type="submission" date="2024-11" db="EMBL/GenBank/DDBJ databases">
        <title>A near-complete genome assembly of Cinchona calisaya.</title>
        <authorList>
            <person name="Lian D.C."/>
            <person name="Zhao X.W."/>
            <person name="Wei L."/>
        </authorList>
    </citation>
    <scope>NUCLEOTIDE SEQUENCE [LARGE SCALE GENOMIC DNA]</scope>
    <source>
        <tissue evidence="8">Nenye</tissue>
    </source>
</reference>
<dbReference type="SMART" id="SM00336">
    <property type="entry name" value="BBOX"/>
    <property type="match status" value="2"/>
</dbReference>
<evidence type="ECO:0008006" key="10">
    <source>
        <dbReference type="Google" id="ProtNLM"/>
    </source>
</evidence>
<dbReference type="GO" id="GO:0008270">
    <property type="term" value="F:zinc ion binding"/>
    <property type="evidence" value="ECO:0007669"/>
    <property type="project" value="UniProtKB-KW"/>
</dbReference>
<dbReference type="SUPFAM" id="SSF49879">
    <property type="entry name" value="SMAD/FHA domain"/>
    <property type="match status" value="1"/>
</dbReference>
<evidence type="ECO:0000259" key="7">
    <source>
        <dbReference type="PROSITE" id="PS50119"/>
    </source>
</evidence>
<evidence type="ECO:0000313" key="9">
    <source>
        <dbReference type="Proteomes" id="UP001630127"/>
    </source>
</evidence>
<sequence length="1230" mass="135624">MGALAPVANHWLPQDDLLLKNAVEAGASLESLAKGAVQFSHRFTVQELQDRWHTLLYDPVVSYEASVRMIEFERSAPMAQSKLNKIDNSKGAKCISKKRKSESVRKCYYAMRKRICNEPFDSMDLIFLDKSGCGDAGNGNAPTSTGYLLRDQVSNYFGSQELNGGVTDDPLVELGLSGAASCGDGFSTVAFCTGLNEQDSFSPGQCIQPQNLCPPFDENLSLTRYHNSINECGPCQEMQACDLLKSVNGGVKSQNMFGLSVDKEGTTTLQSLGCSSLNPQMPVLSSIDSVSESTLADVCLGDNEPHGKRVGVHSKSELKDQMTSGSMSNFAPTAENHCSDQTTGGESKVLTPNAEEYFEQLSNSLLNFTPEDELLFMDADGKDIIDKSYIDNLSSLLLDFPDESDIPSLGLAEASFAPQECLSIPSGAQNGEEWLDIPSAAHNEEECLDFPTAADHEVSGDKELYHCDDLRQVWNIESQKLSSALTVNPIFPELRNGVICCTLNTEDIEIPNNDDVFLPIWMPSPSTSLMTNAKSDEAYYPVTSSVKAFSYSQKATDRVIMKGEQSNYVNLQDTPHVTESRLLSEMGPNHQLNDHGLRFELPCSDIPHVVHKKTDSSECAQGANVTHLSKKDIIHESLNKNLMKVEQADNLNQNHNSGDSDIHNAAVYKQEVDGISMQEVYGISIVQMNDDIHKELCSIVKTVPKQAVNCAVSNEEEFSCGSDDDMPYFSDVEAMILDMDLSLDDQDVCHNPRVLRYQHGDTRRTIIRLEQAADAYMQRSIAAQGALAVLYGRRSKHFIKKPEVLLGRGTEDMKVDIDLGREARANKISRRQATIKMEIDGSFLLKNHGKCPTFVNGKVVLPGHNVSLISGCLIEIFTRFSSLDFIAKTGYSKDLKYLFADISKNTRPSLSAAANTQLAEPSSLDESCHDRTLSESGCRQITFLFSLDEAALCNSCDHRVHHANKLASKHHRFSLLQPPPKQAPLCDICQERRAFLFCQQDRAILCRECDIPIHKANEHTQKHNRFLLTGVKLSAKSSLYSSSSPSECSDGVPTFNPHQDTVINKPVPTNPTNIEKGTDFNADQMMTDGGDNNNKSPNTSSIAEYLIEMLPGWHVEDFLDSSSSSPPFGFCKSTNCDDDLIPFWDENLQKNNLSSSFLPESTGLWVPQAAAPLPTQTQWVFSTSNMGSKEMISNIKSTSGKWNDDNSFAVPQISPPASSKRIKITTTTLW</sequence>
<evidence type="ECO:0000256" key="3">
    <source>
        <dbReference type="ARBA" id="ARBA00022833"/>
    </source>
</evidence>
<feature type="domain" description="FHA" evidence="6">
    <location>
        <begin position="804"/>
        <end position="860"/>
    </location>
</feature>
<evidence type="ECO:0000256" key="2">
    <source>
        <dbReference type="ARBA" id="ARBA00022771"/>
    </source>
</evidence>
<dbReference type="CDD" id="cd19821">
    <property type="entry name" value="Bbox1_BBX-like"/>
    <property type="match status" value="2"/>
</dbReference>
<dbReference type="PROSITE" id="PS50119">
    <property type="entry name" value="ZF_BBOX"/>
    <property type="match status" value="1"/>
</dbReference>
<evidence type="ECO:0000256" key="5">
    <source>
        <dbReference type="SAM" id="MobiDB-lite"/>
    </source>
</evidence>
<protein>
    <recommendedName>
        <fullName evidence="10">FHA domain-containing protein</fullName>
    </recommendedName>
</protein>
<dbReference type="InterPro" id="IPR000253">
    <property type="entry name" value="FHA_dom"/>
</dbReference>
<feature type="domain" description="B box-type" evidence="7">
    <location>
        <begin position="981"/>
        <end position="1028"/>
    </location>
</feature>
<keyword evidence="3" id="KW-0862">Zinc</keyword>
<dbReference type="Proteomes" id="UP001630127">
    <property type="component" value="Unassembled WGS sequence"/>
</dbReference>
<dbReference type="Pfam" id="PF00498">
    <property type="entry name" value="FHA"/>
    <property type="match status" value="1"/>
</dbReference>
<feature type="compositionally biased region" description="Polar residues" evidence="5">
    <location>
        <begin position="1090"/>
        <end position="1099"/>
    </location>
</feature>
<keyword evidence="1" id="KW-0479">Metal-binding</keyword>
<dbReference type="InterPro" id="IPR037912">
    <property type="entry name" value="MCRS1"/>
</dbReference>
<dbReference type="InterPro" id="IPR008984">
    <property type="entry name" value="SMAD_FHA_dom_sf"/>
</dbReference>
<organism evidence="8 9">
    <name type="scientific">Cinchona calisaya</name>
    <dbReference type="NCBI Taxonomy" id="153742"/>
    <lineage>
        <taxon>Eukaryota</taxon>
        <taxon>Viridiplantae</taxon>
        <taxon>Streptophyta</taxon>
        <taxon>Embryophyta</taxon>
        <taxon>Tracheophyta</taxon>
        <taxon>Spermatophyta</taxon>
        <taxon>Magnoliopsida</taxon>
        <taxon>eudicotyledons</taxon>
        <taxon>Gunneridae</taxon>
        <taxon>Pentapetalae</taxon>
        <taxon>asterids</taxon>
        <taxon>lamiids</taxon>
        <taxon>Gentianales</taxon>
        <taxon>Rubiaceae</taxon>
        <taxon>Cinchonoideae</taxon>
        <taxon>Cinchoneae</taxon>
        <taxon>Cinchona</taxon>
    </lineage>
</organism>
<dbReference type="InterPro" id="IPR000315">
    <property type="entry name" value="Znf_B-box"/>
</dbReference>
<evidence type="ECO:0000313" key="8">
    <source>
        <dbReference type="EMBL" id="KAL3514722.1"/>
    </source>
</evidence>
<evidence type="ECO:0000256" key="1">
    <source>
        <dbReference type="ARBA" id="ARBA00022723"/>
    </source>
</evidence>
<dbReference type="Pfam" id="PF13325">
    <property type="entry name" value="MCRS_N"/>
    <property type="match status" value="1"/>
</dbReference>
<proteinExistence type="predicted"/>
<dbReference type="InterPro" id="IPR049808">
    <property type="entry name" value="CONSTANS-like_Bbox1"/>
</dbReference>
<dbReference type="Gene3D" id="3.30.160.60">
    <property type="entry name" value="Classic Zinc Finger"/>
    <property type="match status" value="1"/>
</dbReference>
<gene>
    <name evidence="8" type="ORF">ACH5RR_027439</name>
</gene>
<comment type="caution">
    <text evidence="8">The sequence shown here is derived from an EMBL/GenBank/DDBJ whole genome shotgun (WGS) entry which is preliminary data.</text>
</comment>
<dbReference type="AlphaFoldDB" id="A0ABD2Z5G2"/>
<dbReference type="InterPro" id="IPR025999">
    <property type="entry name" value="MCRS_N"/>
</dbReference>
<dbReference type="SMART" id="SM00240">
    <property type="entry name" value="FHA"/>
    <property type="match status" value="1"/>
</dbReference>
<dbReference type="Pfam" id="PF00643">
    <property type="entry name" value="zf-B_box"/>
    <property type="match status" value="1"/>
</dbReference>